<organism evidence="1 2">
    <name type="scientific">Aspergillus melleus</name>
    <dbReference type="NCBI Taxonomy" id="138277"/>
    <lineage>
        <taxon>Eukaryota</taxon>
        <taxon>Fungi</taxon>
        <taxon>Dikarya</taxon>
        <taxon>Ascomycota</taxon>
        <taxon>Pezizomycotina</taxon>
        <taxon>Eurotiomycetes</taxon>
        <taxon>Eurotiomycetidae</taxon>
        <taxon>Eurotiales</taxon>
        <taxon>Aspergillaceae</taxon>
        <taxon>Aspergillus</taxon>
        <taxon>Aspergillus subgen. Circumdati</taxon>
    </lineage>
</organism>
<evidence type="ECO:0000313" key="1">
    <source>
        <dbReference type="EMBL" id="KAK1147153.1"/>
    </source>
</evidence>
<reference evidence="1 2" key="1">
    <citation type="journal article" date="2023" name="ACS Omega">
        <title>Identification of the Neoaspergillic Acid Biosynthesis Gene Cluster by Establishing an In Vitro CRISPR-Ribonucleoprotein Genetic System in Aspergillus melleus.</title>
        <authorList>
            <person name="Yuan B."/>
            <person name="Grau M.F."/>
            <person name="Murata R.M."/>
            <person name="Torok T."/>
            <person name="Venkateswaran K."/>
            <person name="Stajich J.E."/>
            <person name="Wang C.C.C."/>
        </authorList>
    </citation>
    <scope>NUCLEOTIDE SEQUENCE [LARGE SCALE GENOMIC DNA]</scope>
    <source>
        <strain evidence="1 2">IMV 1140</strain>
    </source>
</reference>
<protein>
    <submittedName>
        <fullName evidence="1">Uncharacterized protein</fullName>
    </submittedName>
</protein>
<comment type="caution">
    <text evidence="1">The sequence shown here is derived from an EMBL/GenBank/DDBJ whole genome shotgun (WGS) entry which is preliminary data.</text>
</comment>
<dbReference type="Proteomes" id="UP001177260">
    <property type="component" value="Unassembled WGS sequence"/>
</dbReference>
<gene>
    <name evidence="1" type="ORF">N8T08_001892</name>
</gene>
<proteinExistence type="predicted"/>
<sequence>MDLQPPSVLAQLPRPLQASTGKIRIGEVHGLADSKKRKRYEVAVAVDGEAVNIYNVQTPKLVTSYAVPPQSSFSCQPCSVRRKLSNKPVVKRQTYVAVNPQREIKSFVEESGGNGSTAPVISSSSFSVKDSHSPTIFVGLVPTASGAVENDDTFDVLAVHEDGRVRRLAADLGTQRWSIRPSELTQGSSDAVRACFLVEYEDAKKALLKKRQDLATLALGSLTDSGVDEPSILLVVSHPTGSQQIKLSDVKITMFSVPGNVQSQARLDDTQKLRHLITVSIPDIDAQETFESHGLAWDFHAGSAGLSLSCRKGFINFDLSQYKPTATSKFILEDEEFSSVMRISPQTVIGAGKSIIGLFDTQYKSIQRSIAFEDVPSISSSPKAPTIFISYFAKLGIAVAAKGNILYGFDLSSSHATLASSVKRPRDGLLIDAIGRGIGSSASHWDAASKKPRVDQVTSLGLTSQEQIDRWNKMADDLRESAKSKNADAFDRAVQAYFDVNDSSKLPTRGQYVNIEITLFLLTFIFSVQDAGSGQDKLSASSTLRLSIDFWPSKTCAWLIQLGQLSADNVEIALRRSLKPRILPSLPVGSFVQALIDSDATLQRLLSVLQGPTIFNPDELAYALKTFLNTAHARSLALEEETAKTLAITAGGDELDEQPMPTPTATTSTIQDALKDIFLGLNTTIRKIHAHPAPALTRSIRSALSRTDILSLVHHLRLSLAVGGHTTRFTENPPTPISPHQTTPTLSLDTIATLLNASVDAIGPSGWISASDLTDAPTREMDLIADMKSEVSAALAGVEEAAYLTGILREYIRYTDSLHSLPSNTGSKSSKTPSSKSKSSKDLIPSTSGQGEAETTNHAPLVRHEKLNGADLMVYGAPDGDDALDGDAGGKLLPLSLKAVAPHDVSATKVNKTTGEVKSRSSREIGYLKRKAVGKYSFERLVV</sequence>
<name>A0ACC3B9L1_9EURO</name>
<keyword evidence="2" id="KW-1185">Reference proteome</keyword>
<accession>A0ACC3B9L1</accession>
<dbReference type="EMBL" id="JAOPJF010000013">
    <property type="protein sequence ID" value="KAK1147153.1"/>
    <property type="molecule type" value="Genomic_DNA"/>
</dbReference>
<evidence type="ECO:0000313" key="2">
    <source>
        <dbReference type="Proteomes" id="UP001177260"/>
    </source>
</evidence>